<protein>
    <submittedName>
        <fullName evidence="6">Putative metal-binding enzyme YcbL -like protein</fullName>
    </submittedName>
</protein>
<dbReference type="SUPFAM" id="SSF56281">
    <property type="entry name" value="Metallo-hydrolase/oxidoreductase"/>
    <property type="match status" value="1"/>
</dbReference>
<dbReference type="GO" id="GO:0016787">
    <property type="term" value="F:hydrolase activity"/>
    <property type="evidence" value="ECO:0007669"/>
    <property type="project" value="UniProtKB-KW"/>
</dbReference>
<dbReference type="PANTHER" id="PTHR46233">
    <property type="entry name" value="HYDROXYACYLGLUTATHIONE HYDROLASE GLOC"/>
    <property type="match status" value="1"/>
</dbReference>
<dbReference type="Gene3D" id="3.60.15.10">
    <property type="entry name" value="Ribonuclease Z/Hydroxyacylglutathione hydrolase-like"/>
    <property type="match status" value="1"/>
</dbReference>
<comment type="cofactor">
    <cofactor evidence="1">
        <name>Zn(2+)</name>
        <dbReference type="ChEBI" id="CHEBI:29105"/>
    </cofactor>
</comment>
<evidence type="ECO:0000256" key="2">
    <source>
        <dbReference type="ARBA" id="ARBA00022723"/>
    </source>
</evidence>
<dbReference type="InterPro" id="IPR036866">
    <property type="entry name" value="RibonucZ/Hydroxyglut_hydro"/>
</dbReference>
<keyword evidence="4" id="KW-0862">Zinc</keyword>
<evidence type="ECO:0000313" key="6">
    <source>
        <dbReference type="EMBL" id="SUG56498.1"/>
    </source>
</evidence>
<evidence type="ECO:0000313" key="7">
    <source>
        <dbReference type="Proteomes" id="UP000254633"/>
    </source>
</evidence>
<proteinExistence type="predicted"/>
<organism evidence="6 7">
    <name type="scientific">Salmonella diarizonae</name>
    <dbReference type="NCBI Taxonomy" id="59204"/>
    <lineage>
        <taxon>Bacteria</taxon>
        <taxon>Pseudomonadati</taxon>
        <taxon>Pseudomonadota</taxon>
        <taxon>Gammaproteobacteria</taxon>
        <taxon>Enterobacterales</taxon>
        <taxon>Enterobacteriaceae</taxon>
        <taxon>Salmonella</taxon>
    </lineage>
</organism>
<dbReference type="AlphaFoldDB" id="A0A379U0Y4"/>
<evidence type="ECO:0000259" key="5">
    <source>
        <dbReference type="Pfam" id="PF00753"/>
    </source>
</evidence>
<dbReference type="EMBL" id="UGXH01000003">
    <property type="protein sequence ID" value="SUG56498.1"/>
    <property type="molecule type" value="Genomic_DNA"/>
</dbReference>
<sequence>MNYRIIPVTAFSQNCSLIWCEQTRLAALVDPGGDAEKIKQEVDASGVTLMQILLTHGHLDHVGAASELAQHYGVPVIGPEKKMSSGCKDCRRKAACLVWMSASR</sequence>
<dbReference type="GO" id="GO:0046872">
    <property type="term" value="F:metal ion binding"/>
    <property type="evidence" value="ECO:0007669"/>
    <property type="project" value="UniProtKB-KW"/>
</dbReference>
<evidence type="ECO:0000256" key="1">
    <source>
        <dbReference type="ARBA" id="ARBA00001947"/>
    </source>
</evidence>
<keyword evidence="3" id="KW-0378">Hydrolase</keyword>
<name>A0A379U0Y4_SALDZ</name>
<feature type="domain" description="Metallo-beta-lactamase" evidence="5">
    <location>
        <begin position="9"/>
        <end position="83"/>
    </location>
</feature>
<dbReference type="Proteomes" id="UP000254633">
    <property type="component" value="Unassembled WGS sequence"/>
</dbReference>
<dbReference type="InterPro" id="IPR051453">
    <property type="entry name" value="MBL_Glyoxalase_II"/>
</dbReference>
<dbReference type="Pfam" id="PF00753">
    <property type="entry name" value="Lactamase_B"/>
    <property type="match status" value="1"/>
</dbReference>
<evidence type="ECO:0000256" key="3">
    <source>
        <dbReference type="ARBA" id="ARBA00022801"/>
    </source>
</evidence>
<reference evidence="6 7" key="1">
    <citation type="submission" date="2018-06" db="EMBL/GenBank/DDBJ databases">
        <authorList>
            <consortium name="Pathogen Informatics"/>
            <person name="Doyle S."/>
        </authorList>
    </citation>
    <scope>NUCLEOTIDE SEQUENCE [LARGE SCALE GENOMIC DNA]</scope>
    <source>
        <strain evidence="6 7">NCTC10060</strain>
    </source>
</reference>
<gene>
    <name evidence="6" type="ORF">NCTC10060_03677</name>
</gene>
<dbReference type="InterPro" id="IPR001279">
    <property type="entry name" value="Metallo-B-lactamas"/>
</dbReference>
<evidence type="ECO:0000256" key="4">
    <source>
        <dbReference type="ARBA" id="ARBA00022833"/>
    </source>
</evidence>
<accession>A0A379U0Y4</accession>
<keyword evidence="2" id="KW-0479">Metal-binding</keyword>
<dbReference type="PANTHER" id="PTHR46233:SF3">
    <property type="entry name" value="HYDROXYACYLGLUTATHIONE HYDROLASE GLOC"/>
    <property type="match status" value="1"/>
</dbReference>